<dbReference type="EMBL" id="CAMPGE010028469">
    <property type="protein sequence ID" value="CAI2385989.1"/>
    <property type="molecule type" value="Genomic_DNA"/>
</dbReference>
<evidence type="ECO:0000313" key="1">
    <source>
        <dbReference type="EMBL" id="CAI2385989.1"/>
    </source>
</evidence>
<protein>
    <submittedName>
        <fullName evidence="1">Uncharacterized protein</fullName>
    </submittedName>
</protein>
<accession>A0AAD1Y7A7</accession>
<sequence length="89" mass="9744">MPKKAETPKSLCGEPETEPCIKHCASLQVLSPFQAEKRLLAIILKTHPYSFAKKISLCSMPCKPLLFSIEEETVASLLPTSSDRPTSGI</sequence>
<organism evidence="1 2">
    <name type="scientific">Euplotes crassus</name>
    <dbReference type="NCBI Taxonomy" id="5936"/>
    <lineage>
        <taxon>Eukaryota</taxon>
        <taxon>Sar</taxon>
        <taxon>Alveolata</taxon>
        <taxon>Ciliophora</taxon>
        <taxon>Intramacronucleata</taxon>
        <taxon>Spirotrichea</taxon>
        <taxon>Hypotrichia</taxon>
        <taxon>Euplotida</taxon>
        <taxon>Euplotidae</taxon>
        <taxon>Moneuplotes</taxon>
    </lineage>
</organism>
<evidence type="ECO:0000313" key="2">
    <source>
        <dbReference type="Proteomes" id="UP001295684"/>
    </source>
</evidence>
<dbReference type="Proteomes" id="UP001295684">
    <property type="component" value="Unassembled WGS sequence"/>
</dbReference>
<keyword evidence="2" id="KW-1185">Reference proteome</keyword>
<gene>
    <name evidence="1" type="ORF">ECRASSUSDP1_LOCUS27588</name>
</gene>
<reference evidence="1" key="1">
    <citation type="submission" date="2023-07" db="EMBL/GenBank/DDBJ databases">
        <authorList>
            <consortium name="AG Swart"/>
            <person name="Singh M."/>
            <person name="Singh A."/>
            <person name="Seah K."/>
            <person name="Emmerich C."/>
        </authorList>
    </citation>
    <scope>NUCLEOTIDE SEQUENCE</scope>
    <source>
        <strain evidence="1">DP1</strain>
    </source>
</reference>
<dbReference type="AlphaFoldDB" id="A0AAD1Y7A7"/>
<comment type="caution">
    <text evidence="1">The sequence shown here is derived from an EMBL/GenBank/DDBJ whole genome shotgun (WGS) entry which is preliminary data.</text>
</comment>
<proteinExistence type="predicted"/>
<name>A0AAD1Y7A7_EUPCR</name>